<keyword evidence="5" id="KW-1185">Reference proteome</keyword>
<dbReference type="AlphaFoldDB" id="A0A1I7YZZ8"/>
<name>A0A1I7YZZ8_9BILA</name>
<keyword evidence="4" id="KW-0472">Membrane</keyword>
<accession>A0A1I7YZZ8</accession>
<dbReference type="WBParaSite" id="L893_g21398.t1">
    <property type="protein sequence ID" value="L893_g21398.t1"/>
    <property type="gene ID" value="L893_g21398"/>
</dbReference>
<dbReference type="InterPro" id="IPR003782">
    <property type="entry name" value="SCO1/SenC"/>
</dbReference>
<evidence type="ECO:0000256" key="2">
    <source>
        <dbReference type="PIRSR" id="PIRSR603782-1"/>
    </source>
</evidence>
<feature type="disulfide bond" description="Redox-active" evidence="3">
    <location>
        <begin position="164"/>
        <end position="168"/>
    </location>
</feature>
<evidence type="ECO:0000313" key="6">
    <source>
        <dbReference type="WBParaSite" id="L893_g21398.t1"/>
    </source>
</evidence>
<protein>
    <submittedName>
        <fullName evidence="6">Protein SCO1 homolog, mitochondrial</fullName>
    </submittedName>
</protein>
<dbReference type="PANTHER" id="PTHR12151">
    <property type="entry name" value="ELECTRON TRANSPORT PROTIN SCO1/SENC FAMILY MEMBER"/>
    <property type="match status" value="1"/>
</dbReference>
<proteinExistence type="inferred from homology"/>
<dbReference type="Pfam" id="PF02630">
    <property type="entry name" value="SCO1-SenC"/>
    <property type="match status" value="1"/>
</dbReference>
<feature type="transmembrane region" description="Helical" evidence="4">
    <location>
        <begin position="90"/>
        <end position="110"/>
    </location>
</feature>
<evidence type="ECO:0000256" key="4">
    <source>
        <dbReference type="SAM" id="Phobius"/>
    </source>
</evidence>
<dbReference type="Proteomes" id="UP000095287">
    <property type="component" value="Unplaced"/>
</dbReference>
<feature type="binding site" evidence="2">
    <location>
        <position position="168"/>
    </location>
    <ligand>
        <name>Cu cation</name>
        <dbReference type="ChEBI" id="CHEBI:23378"/>
    </ligand>
</feature>
<keyword evidence="4" id="KW-0812">Transmembrane</keyword>
<feature type="binding site" evidence="2">
    <location>
        <position position="255"/>
    </location>
    <ligand>
        <name>Cu cation</name>
        <dbReference type="ChEBI" id="CHEBI:23378"/>
    </ligand>
</feature>
<dbReference type="SUPFAM" id="SSF52833">
    <property type="entry name" value="Thioredoxin-like"/>
    <property type="match status" value="1"/>
</dbReference>
<reference evidence="6" key="1">
    <citation type="submission" date="2016-11" db="UniProtKB">
        <authorList>
            <consortium name="WormBaseParasite"/>
        </authorList>
    </citation>
    <scope>IDENTIFICATION</scope>
</reference>
<keyword evidence="2" id="KW-0479">Metal-binding</keyword>
<dbReference type="GO" id="GO:0005739">
    <property type="term" value="C:mitochondrion"/>
    <property type="evidence" value="ECO:0007669"/>
    <property type="project" value="GOC"/>
</dbReference>
<dbReference type="FunFam" id="3.40.30.10:FF:000013">
    <property type="entry name" value="Blast:Protein SCO1 homolog, mitochondrial"/>
    <property type="match status" value="1"/>
</dbReference>
<dbReference type="GO" id="GO:0033617">
    <property type="term" value="P:mitochondrial respiratory chain complex IV assembly"/>
    <property type="evidence" value="ECO:0007669"/>
    <property type="project" value="TreeGrafter"/>
</dbReference>
<organism evidence="5 6">
    <name type="scientific">Steinernema glaseri</name>
    <dbReference type="NCBI Taxonomy" id="37863"/>
    <lineage>
        <taxon>Eukaryota</taxon>
        <taxon>Metazoa</taxon>
        <taxon>Ecdysozoa</taxon>
        <taxon>Nematoda</taxon>
        <taxon>Chromadorea</taxon>
        <taxon>Rhabditida</taxon>
        <taxon>Tylenchina</taxon>
        <taxon>Panagrolaimomorpha</taxon>
        <taxon>Strongyloidoidea</taxon>
        <taxon>Steinernematidae</taxon>
        <taxon>Steinernema</taxon>
    </lineage>
</organism>
<evidence type="ECO:0000256" key="3">
    <source>
        <dbReference type="PIRSR" id="PIRSR603782-2"/>
    </source>
</evidence>
<dbReference type="CDD" id="cd02968">
    <property type="entry name" value="SCO"/>
    <property type="match status" value="1"/>
</dbReference>
<comment type="similarity">
    <text evidence="1">Belongs to the SCO1/2 family.</text>
</comment>
<dbReference type="InterPro" id="IPR036249">
    <property type="entry name" value="Thioredoxin-like_sf"/>
</dbReference>
<keyword evidence="4" id="KW-1133">Transmembrane helix</keyword>
<evidence type="ECO:0000313" key="5">
    <source>
        <dbReference type="Proteomes" id="UP000095287"/>
    </source>
</evidence>
<dbReference type="GO" id="GO:0046872">
    <property type="term" value="F:metal ion binding"/>
    <property type="evidence" value="ECO:0007669"/>
    <property type="project" value="UniProtKB-KW"/>
</dbReference>
<dbReference type="Gene3D" id="3.40.30.10">
    <property type="entry name" value="Glutaredoxin"/>
    <property type="match status" value="1"/>
</dbReference>
<dbReference type="PANTHER" id="PTHR12151:SF5">
    <property type="entry name" value="AT19154P"/>
    <property type="match status" value="1"/>
</dbReference>
<evidence type="ECO:0000256" key="1">
    <source>
        <dbReference type="ARBA" id="ARBA00010996"/>
    </source>
</evidence>
<sequence>MLSLRGRIVPCIFGQFCRPHISSLSQAYYSSSPKGPSQSKDDLKIDIESIEKSLKEEFGGVKPDEIDKNFMNFRQREEKRRFDRSMIFNWKSALTTLAFGGVALGALLYMRKQKMDEMERQRKVMAGKARIGGDWELLNTNGKLEGSEQLRGSWVLMYFGFTHCPDICPDEIEKMISVVDLLEKESPPIPIVPVFISVDPERDTLERVKQYCEEFSPKLRGFTGNREQVNKVAKTFRVYHSQGPKTAEDDYIVDHTVIMYLIDPDGNFHDYYGQNRKDTEIANVIKMKVLKHKLAQKKSFF</sequence>
<keyword evidence="2" id="KW-0186">Copper</keyword>
<feature type="binding site" evidence="2">
    <location>
        <position position="164"/>
    </location>
    <ligand>
        <name>Cu cation</name>
        <dbReference type="ChEBI" id="CHEBI:23378"/>
    </ligand>
</feature>
<keyword evidence="3" id="KW-1015">Disulfide bond</keyword>